<keyword evidence="2" id="KW-0732">Signal</keyword>
<feature type="domain" description="Transglycosylase SLT" evidence="3">
    <location>
        <begin position="80"/>
        <end position="171"/>
    </location>
</feature>
<dbReference type="InterPro" id="IPR008258">
    <property type="entry name" value="Transglycosylase_SLT_dom_1"/>
</dbReference>
<keyword evidence="5" id="KW-1185">Reference proteome</keyword>
<evidence type="ECO:0000259" key="3">
    <source>
        <dbReference type="Pfam" id="PF01464"/>
    </source>
</evidence>
<dbReference type="AlphaFoldDB" id="A0A918KFY4"/>
<reference evidence="4" key="1">
    <citation type="journal article" date="2014" name="Int. J. Syst. Evol. Microbiol.">
        <title>Complete genome sequence of Corynebacterium casei LMG S-19264T (=DSM 44701T), isolated from a smear-ripened cheese.</title>
        <authorList>
            <consortium name="US DOE Joint Genome Institute (JGI-PGF)"/>
            <person name="Walter F."/>
            <person name="Albersmeier A."/>
            <person name="Kalinowski J."/>
            <person name="Ruckert C."/>
        </authorList>
    </citation>
    <scope>NUCLEOTIDE SEQUENCE</scope>
    <source>
        <strain evidence="4">KCTC 22169</strain>
    </source>
</reference>
<dbReference type="SUPFAM" id="SSF53955">
    <property type="entry name" value="Lysozyme-like"/>
    <property type="match status" value="1"/>
</dbReference>
<accession>A0A918KFY4</accession>
<reference evidence="4" key="2">
    <citation type="submission" date="2020-09" db="EMBL/GenBank/DDBJ databases">
        <authorList>
            <person name="Sun Q."/>
            <person name="Kim S."/>
        </authorList>
    </citation>
    <scope>NUCLEOTIDE SEQUENCE</scope>
    <source>
        <strain evidence="4">KCTC 22169</strain>
    </source>
</reference>
<dbReference type="CDD" id="cd16896">
    <property type="entry name" value="LT_Slt70-like"/>
    <property type="match status" value="1"/>
</dbReference>
<evidence type="ECO:0000313" key="5">
    <source>
        <dbReference type="Proteomes" id="UP000626148"/>
    </source>
</evidence>
<proteinExistence type="inferred from homology"/>
<evidence type="ECO:0000256" key="1">
    <source>
        <dbReference type="ARBA" id="ARBA00007734"/>
    </source>
</evidence>
<dbReference type="Gene3D" id="1.10.530.10">
    <property type="match status" value="1"/>
</dbReference>
<organism evidence="4 5">
    <name type="scientific">Saccharospirillum salsuginis</name>
    <dbReference type="NCBI Taxonomy" id="418750"/>
    <lineage>
        <taxon>Bacteria</taxon>
        <taxon>Pseudomonadati</taxon>
        <taxon>Pseudomonadota</taxon>
        <taxon>Gammaproteobacteria</taxon>
        <taxon>Oceanospirillales</taxon>
        <taxon>Saccharospirillaceae</taxon>
        <taxon>Saccharospirillum</taxon>
    </lineage>
</organism>
<feature type="chain" id="PRO_5037208411" description="Transglycosylase SLT domain-containing protein" evidence="2">
    <location>
        <begin position="21"/>
        <end position="189"/>
    </location>
</feature>
<comment type="caution">
    <text evidence="4">The sequence shown here is derived from an EMBL/GenBank/DDBJ whole genome shotgun (WGS) entry which is preliminary data.</text>
</comment>
<feature type="signal peptide" evidence="2">
    <location>
        <begin position="1"/>
        <end position="20"/>
    </location>
</feature>
<protein>
    <recommendedName>
        <fullName evidence="3">Transglycosylase SLT domain-containing protein</fullName>
    </recommendedName>
</protein>
<dbReference type="Pfam" id="PF01464">
    <property type="entry name" value="SLT"/>
    <property type="match status" value="1"/>
</dbReference>
<evidence type="ECO:0000313" key="4">
    <source>
        <dbReference type="EMBL" id="GGX62176.1"/>
    </source>
</evidence>
<comment type="similarity">
    <text evidence="1">Belongs to the transglycosylase Slt family.</text>
</comment>
<name>A0A918KFY4_9GAMM</name>
<dbReference type="PANTHER" id="PTHR37423:SF2">
    <property type="entry name" value="MEMBRANE-BOUND LYTIC MUREIN TRANSGLYCOSYLASE C"/>
    <property type="match status" value="1"/>
</dbReference>
<dbReference type="InterPro" id="IPR023346">
    <property type="entry name" value="Lysozyme-like_dom_sf"/>
</dbReference>
<dbReference type="RefSeq" id="WP_229805390.1">
    <property type="nucleotide sequence ID" value="NZ_BMXR01000008.1"/>
</dbReference>
<dbReference type="PANTHER" id="PTHR37423">
    <property type="entry name" value="SOLUBLE LYTIC MUREIN TRANSGLYCOSYLASE-RELATED"/>
    <property type="match status" value="1"/>
</dbReference>
<evidence type="ECO:0000256" key="2">
    <source>
        <dbReference type="SAM" id="SignalP"/>
    </source>
</evidence>
<gene>
    <name evidence="4" type="ORF">GCM10007392_32550</name>
</gene>
<dbReference type="EMBL" id="BMXR01000008">
    <property type="protein sequence ID" value="GGX62176.1"/>
    <property type="molecule type" value="Genomic_DNA"/>
</dbReference>
<sequence length="189" mass="21534">MIRALTLVLLFVLPLIKAGASTDPDPRLLNALQSALSRDSSFEDPYLGQVWLAKMSGQLDRWVGEPEQRIDLLNRIHREATLAGLDPGLVLALIQVESNFDSFAISSAGARGLMQIMPFWKKEIGRAEDNLFDIDTNLRYGCTILAHYLEVEKGSLIRALARYNGSRGQTWYPERVLRYWHRNWRFETG</sequence>
<dbReference type="Proteomes" id="UP000626148">
    <property type="component" value="Unassembled WGS sequence"/>
</dbReference>